<feature type="transmembrane region" description="Helical" evidence="10">
    <location>
        <begin position="184"/>
        <end position="201"/>
    </location>
</feature>
<keyword evidence="12" id="KW-1185">Reference proteome</keyword>
<feature type="transmembrane region" description="Helical" evidence="10">
    <location>
        <begin position="104"/>
        <end position="122"/>
    </location>
</feature>
<accession>A0A8S9ZDG2</accession>
<evidence type="ECO:0000256" key="9">
    <source>
        <dbReference type="PIRNR" id="PIRNR023381"/>
    </source>
</evidence>
<keyword evidence="2" id="KW-0813">Transport</keyword>
<evidence type="ECO:0000256" key="8">
    <source>
        <dbReference type="ARBA" id="ARBA00067517"/>
    </source>
</evidence>
<keyword evidence="5 9" id="KW-1133">Transmembrane helix</keyword>
<dbReference type="Proteomes" id="UP000605970">
    <property type="component" value="Unassembled WGS sequence"/>
</dbReference>
<proteinExistence type="inferred from homology"/>
<evidence type="ECO:0000256" key="3">
    <source>
        <dbReference type="ARBA" id="ARBA00022692"/>
    </source>
</evidence>
<keyword evidence="3 9" id="KW-0812">Transmembrane</keyword>
<evidence type="ECO:0000256" key="7">
    <source>
        <dbReference type="ARBA" id="ARBA00038475"/>
    </source>
</evidence>
<sequence length="246" mass="27488">MKALSGSFVKSFMDYFLPGKCFDAFLVFDFFQDNCLSLLISRILGVGITVGSSLLFLPQILKTFKAKSADGISLTAQLFGLVSYSAVSAYSYERNFIFGQWGESLFAALQTMIIIMQILYYSKSSAFGAFLFGLSYLFCLLTVFYHYVPIELLDIFQAVTLPIIFLSKGIQIWTNFAQKGTGQLSLISVSLQFAGCCARVFTTLQEARGDLLILSQFILASILNGLIFGQVIYYSRTIKEEKKKIK</sequence>
<feature type="transmembrane region" description="Helical" evidence="10">
    <location>
        <begin position="213"/>
        <end position="234"/>
    </location>
</feature>
<dbReference type="PANTHER" id="PTHR12226">
    <property type="entry name" value="MANNOSE-P-DOLICHOL UTILIZATION DEFECT 1 LEC35 -RELATED"/>
    <property type="match status" value="1"/>
</dbReference>
<evidence type="ECO:0000256" key="10">
    <source>
        <dbReference type="SAM" id="Phobius"/>
    </source>
</evidence>
<dbReference type="Gene3D" id="1.20.1280.290">
    <property type="match status" value="2"/>
</dbReference>
<evidence type="ECO:0000256" key="4">
    <source>
        <dbReference type="ARBA" id="ARBA00022737"/>
    </source>
</evidence>
<dbReference type="PANTHER" id="PTHR12226:SF2">
    <property type="entry name" value="MANNOSE-P-DOLICHOL UTILIZATION DEFECT 1 PROTEIN"/>
    <property type="match status" value="1"/>
</dbReference>
<reference evidence="11" key="1">
    <citation type="journal article" date="2020" name="Ecol. Evol.">
        <title>Genome structure and content of the rice root-knot nematode (Meloidogyne graminicola).</title>
        <authorList>
            <person name="Phan N.T."/>
            <person name="Danchin E.G.J."/>
            <person name="Klopp C."/>
            <person name="Perfus-Barbeoch L."/>
            <person name="Kozlowski D.K."/>
            <person name="Koutsovoulos G.D."/>
            <person name="Lopez-Roques C."/>
            <person name="Bouchez O."/>
            <person name="Zahm M."/>
            <person name="Besnard G."/>
            <person name="Bellafiore S."/>
        </authorList>
    </citation>
    <scope>NUCLEOTIDE SEQUENCE</scope>
    <source>
        <strain evidence="11">VN-18</strain>
    </source>
</reference>
<comment type="caution">
    <text evidence="11">The sequence shown here is derived from an EMBL/GenBank/DDBJ whole genome shotgun (WGS) entry which is preliminary data.</text>
</comment>
<dbReference type="SMART" id="SM00679">
    <property type="entry name" value="CTNS"/>
    <property type="match status" value="2"/>
</dbReference>
<name>A0A8S9ZDG2_9BILA</name>
<comment type="similarity">
    <text evidence="7 9">Belongs to the MPDU1 (TC 2.A.43.3) family.</text>
</comment>
<organism evidence="11 12">
    <name type="scientific">Meloidogyne graminicola</name>
    <dbReference type="NCBI Taxonomy" id="189291"/>
    <lineage>
        <taxon>Eukaryota</taxon>
        <taxon>Metazoa</taxon>
        <taxon>Ecdysozoa</taxon>
        <taxon>Nematoda</taxon>
        <taxon>Chromadorea</taxon>
        <taxon>Rhabditida</taxon>
        <taxon>Tylenchina</taxon>
        <taxon>Tylenchomorpha</taxon>
        <taxon>Tylenchoidea</taxon>
        <taxon>Meloidogynidae</taxon>
        <taxon>Meloidogyninae</taxon>
        <taxon>Meloidogyne</taxon>
    </lineage>
</organism>
<evidence type="ECO:0000256" key="2">
    <source>
        <dbReference type="ARBA" id="ARBA00022448"/>
    </source>
</evidence>
<keyword evidence="4" id="KW-0677">Repeat</keyword>
<evidence type="ECO:0000313" key="11">
    <source>
        <dbReference type="EMBL" id="KAF7629228.1"/>
    </source>
</evidence>
<evidence type="ECO:0000313" key="12">
    <source>
        <dbReference type="Proteomes" id="UP000605970"/>
    </source>
</evidence>
<evidence type="ECO:0000256" key="6">
    <source>
        <dbReference type="ARBA" id="ARBA00023136"/>
    </source>
</evidence>
<dbReference type="InterPro" id="IPR006603">
    <property type="entry name" value="PQ-loop_rpt"/>
</dbReference>
<comment type="subcellular location">
    <subcellularLocation>
        <location evidence="1 9">Membrane</location>
        <topology evidence="1 9">Multi-pass membrane protein</topology>
    </subcellularLocation>
</comment>
<dbReference type="EMBL" id="JABEBT010000145">
    <property type="protein sequence ID" value="KAF7629228.1"/>
    <property type="molecule type" value="Genomic_DNA"/>
</dbReference>
<protein>
    <recommendedName>
        <fullName evidence="8 9">Mannose-P-dolichol utilization defect 1 protein homolog</fullName>
    </recommendedName>
</protein>
<dbReference type="Pfam" id="PF04193">
    <property type="entry name" value="PQ-loop"/>
    <property type="match status" value="2"/>
</dbReference>
<dbReference type="GO" id="GO:0009312">
    <property type="term" value="P:oligosaccharide biosynthetic process"/>
    <property type="evidence" value="ECO:0007669"/>
    <property type="project" value="TreeGrafter"/>
</dbReference>
<dbReference type="OrthoDB" id="271506at2759"/>
<keyword evidence="6 9" id="KW-0472">Membrane</keyword>
<feature type="transmembrane region" description="Helical" evidence="10">
    <location>
        <begin position="155"/>
        <end position="177"/>
    </location>
</feature>
<dbReference type="InterPro" id="IPR016817">
    <property type="entry name" value="MannP-dilichol_defect-1"/>
</dbReference>
<feature type="transmembrane region" description="Helical" evidence="10">
    <location>
        <begin position="36"/>
        <end position="57"/>
    </location>
</feature>
<dbReference type="PIRSF" id="PIRSF023381">
    <property type="entry name" value="MannP-dilichol_defect-1p"/>
    <property type="match status" value="1"/>
</dbReference>
<feature type="transmembrane region" description="Helical" evidence="10">
    <location>
        <begin position="129"/>
        <end position="149"/>
    </location>
</feature>
<evidence type="ECO:0000256" key="1">
    <source>
        <dbReference type="ARBA" id="ARBA00004141"/>
    </source>
</evidence>
<dbReference type="GO" id="GO:0016020">
    <property type="term" value="C:membrane"/>
    <property type="evidence" value="ECO:0007669"/>
    <property type="project" value="UniProtKB-SubCell"/>
</dbReference>
<dbReference type="AlphaFoldDB" id="A0A8S9ZDG2"/>
<gene>
    <name evidence="11" type="ORF">Mgra_00009250</name>
</gene>
<evidence type="ECO:0000256" key="5">
    <source>
        <dbReference type="ARBA" id="ARBA00022989"/>
    </source>
</evidence>
<dbReference type="FunFam" id="1.20.1280.290:FF:000006">
    <property type="entry name" value="mannose-P-dolichol utilization defect 1 protein"/>
    <property type="match status" value="1"/>
</dbReference>